<accession>A0AAE9YL06</accession>
<gene>
    <name evidence="2" type="ORF">SG35_014560</name>
</gene>
<sequence>MQNQPVAGGVGTEATSSAHMSREATISLVMRVLGERDTILDDGVREQAASIEAANQQIVAANKMSQLTNIGANNAGLTVGEMDDFSDADYPDFTTSKLSNGDDFIDFGDGTGVVIERSGDNRSWKMVEYDPAEQRAEGADPTFTNSTRVWGDPHVDEGDDDSVDFDFNEQSTFITPTGVKITVETAPYGNSGATVTDNLYISRGDDQAVVTGLSDNANGGGQGNDFLDVASDGSLFDDATKNDGTIFVTNNGDMSDWAALNGDDISGGIKVAQTEVTEEITTLPLTDKNKEMLTKAGLDPADYTEGGALVLTSTEMASVKTAMESLFTIEATPENIALLEEMGADISTLQYGSALVFTPAEKENLAQMSSDYVDSLTSRSQTELIALQSLMNKYDENVKQQTNMLSTAHGENDSIIGNTRI</sequence>
<dbReference type="Pfam" id="PF07481">
    <property type="entry name" value="DUF1521"/>
    <property type="match status" value="1"/>
</dbReference>
<dbReference type="RefSeq" id="WP_160298335.1">
    <property type="nucleotide sequence ID" value="NZ_CP059735.1"/>
</dbReference>
<evidence type="ECO:0000313" key="3">
    <source>
        <dbReference type="Proteomes" id="UP000032568"/>
    </source>
</evidence>
<reference evidence="2 3" key="1">
    <citation type="journal article" date="2015" name="Genome Announc.">
        <title>Draft Genome Sequences of Marine Isolates of Thalassomonas viridans and Thalassomonas actiniarum.</title>
        <authorList>
            <person name="Olonade I."/>
            <person name="van Zyl L.J."/>
            <person name="Trindade M."/>
        </authorList>
    </citation>
    <scope>NUCLEOTIDE SEQUENCE [LARGE SCALE GENOMIC DNA]</scope>
    <source>
        <strain evidence="2 3">A5K-106</strain>
    </source>
</reference>
<dbReference type="AlphaFoldDB" id="A0AAE9YL06"/>
<dbReference type="InterPro" id="IPR011086">
    <property type="entry name" value="DUF1521"/>
</dbReference>
<keyword evidence="3" id="KW-1185">Reference proteome</keyword>
<name>A0AAE9YL06_9GAMM</name>
<evidence type="ECO:0000259" key="1">
    <source>
        <dbReference type="Pfam" id="PF07481"/>
    </source>
</evidence>
<feature type="domain" description="DUF1521" evidence="1">
    <location>
        <begin position="145"/>
        <end position="265"/>
    </location>
</feature>
<protein>
    <submittedName>
        <fullName evidence="2">DUF1521 domain-containing protein</fullName>
    </submittedName>
</protein>
<reference evidence="2 3" key="2">
    <citation type="journal article" date="2022" name="Mar. Drugs">
        <title>Bioassay-Guided Fractionation Leads to the Detection of Cholic Acid Generated by the Rare Thalassomonas sp.</title>
        <authorList>
            <person name="Pheiffer F."/>
            <person name="Schneider Y.K."/>
            <person name="Hansen E.H."/>
            <person name="Andersen J.H."/>
            <person name="Isaksson J."/>
            <person name="Busche T."/>
            <person name="R C."/>
            <person name="Kalinowski J."/>
            <person name="Zyl L.V."/>
            <person name="Trindade M."/>
        </authorList>
    </citation>
    <scope>NUCLEOTIDE SEQUENCE [LARGE SCALE GENOMIC DNA]</scope>
    <source>
        <strain evidence="2 3">A5K-106</strain>
    </source>
</reference>
<dbReference type="KEGG" id="tact:SG35_014560"/>
<evidence type="ECO:0000313" key="2">
    <source>
        <dbReference type="EMBL" id="WDD96603.1"/>
    </source>
</evidence>
<proteinExistence type="predicted"/>
<dbReference type="Proteomes" id="UP000032568">
    <property type="component" value="Chromosome"/>
</dbReference>
<dbReference type="EMBL" id="CP059735">
    <property type="protein sequence ID" value="WDD96603.1"/>
    <property type="molecule type" value="Genomic_DNA"/>
</dbReference>
<organism evidence="2 3">
    <name type="scientific">Thalassomonas actiniarum</name>
    <dbReference type="NCBI Taxonomy" id="485447"/>
    <lineage>
        <taxon>Bacteria</taxon>
        <taxon>Pseudomonadati</taxon>
        <taxon>Pseudomonadota</taxon>
        <taxon>Gammaproteobacteria</taxon>
        <taxon>Alteromonadales</taxon>
        <taxon>Colwelliaceae</taxon>
        <taxon>Thalassomonas</taxon>
    </lineage>
</organism>